<dbReference type="GO" id="GO:0000226">
    <property type="term" value="P:microtubule cytoskeleton organization"/>
    <property type="evidence" value="ECO:0007669"/>
    <property type="project" value="InterPro"/>
</dbReference>
<feature type="domain" description="TPX2 C-terminal" evidence="6">
    <location>
        <begin position="10"/>
        <end position="43"/>
    </location>
</feature>
<keyword evidence="4" id="KW-0493">Microtubule</keyword>
<comment type="caution">
    <text evidence="7">The sequence shown here is derived from an EMBL/GenBank/DDBJ whole genome shotgun (WGS) entry which is preliminary data.</text>
</comment>
<keyword evidence="5" id="KW-0206">Cytoskeleton</keyword>
<comment type="similarity">
    <text evidence="2">Belongs to the TPX2 family.</text>
</comment>
<evidence type="ECO:0000313" key="8">
    <source>
        <dbReference type="Proteomes" id="UP001457282"/>
    </source>
</evidence>
<evidence type="ECO:0000256" key="5">
    <source>
        <dbReference type="ARBA" id="ARBA00023212"/>
    </source>
</evidence>
<dbReference type="PANTHER" id="PTHR46372">
    <property type="entry name" value="PROTEIN WVD2-LIKE 3"/>
    <property type="match status" value="1"/>
</dbReference>
<evidence type="ECO:0000259" key="6">
    <source>
        <dbReference type="Pfam" id="PF06886"/>
    </source>
</evidence>
<dbReference type="EMBL" id="JBEDUW010000006">
    <property type="protein sequence ID" value="KAK9919454.1"/>
    <property type="molecule type" value="Genomic_DNA"/>
</dbReference>
<dbReference type="InterPro" id="IPR044806">
    <property type="entry name" value="WVD2/WDL1-4"/>
</dbReference>
<dbReference type="GO" id="GO:0005874">
    <property type="term" value="C:microtubule"/>
    <property type="evidence" value="ECO:0007669"/>
    <property type="project" value="UniProtKB-KW"/>
</dbReference>
<evidence type="ECO:0000256" key="3">
    <source>
        <dbReference type="ARBA" id="ARBA00022490"/>
    </source>
</evidence>
<name>A0AAW1W7K9_RUBAR</name>
<keyword evidence="3" id="KW-0963">Cytoplasm</keyword>
<gene>
    <name evidence="7" type="ORF">M0R45_028046</name>
</gene>
<evidence type="ECO:0000256" key="1">
    <source>
        <dbReference type="ARBA" id="ARBA00004245"/>
    </source>
</evidence>
<sequence>MFTSSTSTYMEEQEAAIKQVRKSLAIKANPVPSFYYQPPPPKAELKKVLYWGVCEVLEDCNNGDIRRGNFSPNRPTVSLHVPALSLARAMGGTMRPLILGSSAGRLAAAPSDSGAGRRSCAL</sequence>
<protein>
    <recommendedName>
        <fullName evidence="6">TPX2 C-terminal domain-containing protein</fullName>
    </recommendedName>
</protein>
<evidence type="ECO:0000256" key="4">
    <source>
        <dbReference type="ARBA" id="ARBA00022701"/>
    </source>
</evidence>
<dbReference type="Proteomes" id="UP001457282">
    <property type="component" value="Unassembled WGS sequence"/>
</dbReference>
<dbReference type="PANTHER" id="PTHR46372:SF6">
    <property type="entry name" value="PROTEIN WVD2-LIKE 1"/>
    <property type="match status" value="1"/>
</dbReference>
<reference evidence="7 8" key="1">
    <citation type="journal article" date="2023" name="G3 (Bethesda)">
        <title>A chromosome-length genome assembly and annotation of blackberry (Rubus argutus, cv. 'Hillquist').</title>
        <authorList>
            <person name="Bruna T."/>
            <person name="Aryal R."/>
            <person name="Dudchenko O."/>
            <person name="Sargent D.J."/>
            <person name="Mead D."/>
            <person name="Buti M."/>
            <person name="Cavallini A."/>
            <person name="Hytonen T."/>
            <person name="Andres J."/>
            <person name="Pham M."/>
            <person name="Weisz D."/>
            <person name="Mascagni F."/>
            <person name="Usai G."/>
            <person name="Natali L."/>
            <person name="Bassil N."/>
            <person name="Fernandez G.E."/>
            <person name="Lomsadze A."/>
            <person name="Armour M."/>
            <person name="Olukolu B."/>
            <person name="Poorten T."/>
            <person name="Britton C."/>
            <person name="Davik J."/>
            <person name="Ashrafi H."/>
            <person name="Aiden E.L."/>
            <person name="Borodovsky M."/>
            <person name="Worthington M."/>
        </authorList>
    </citation>
    <scope>NUCLEOTIDE SEQUENCE [LARGE SCALE GENOMIC DNA]</scope>
    <source>
        <strain evidence="7">PI 553951</strain>
    </source>
</reference>
<evidence type="ECO:0000313" key="7">
    <source>
        <dbReference type="EMBL" id="KAK9919454.1"/>
    </source>
</evidence>
<accession>A0AAW1W7K9</accession>
<dbReference type="Pfam" id="PF06886">
    <property type="entry name" value="TPX2"/>
    <property type="match status" value="1"/>
</dbReference>
<evidence type="ECO:0000256" key="2">
    <source>
        <dbReference type="ARBA" id="ARBA00005885"/>
    </source>
</evidence>
<organism evidence="7 8">
    <name type="scientific">Rubus argutus</name>
    <name type="common">Southern blackberry</name>
    <dbReference type="NCBI Taxonomy" id="59490"/>
    <lineage>
        <taxon>Eukaryota</taxon>
        <taxon>Viridiplantae</taxon>
        <taxon>Streptophyta</taxon>
        <taxon>Embryophyta</taxon>
        <taxon>Tracheophyta</taxon>
        <taxon>Spermatophyta</taxon>
        <taxon>Magnoliopsida</taxon>
        <taxon>eudicotyledons</taxon>
        <taxon>Gunneridae</taxon>
        <taxon>Pentapetalae</taxon>
        <taxon>rosids</taxon>
        <taxon>fabids</taxon>
        <taxon>Rosales</taxon>
        <taxon>Rosaceae</taxon>
        <taxon>Rosoideae</taxon>
        <taxon>Rosoideae incertae sedis</taxon>
        <taxon>Rubus</taxon>
    </lineage>
</organism>
<dbReference type="AlphaFoldDB" id="A0AAW1W7K9"/>
<proteinExistence type="inferred from homology"/>
<keyword evidence="8" id="KW-1185">Reference proteome</keyword>
<dbReference type="GO" id="GO:0008017">
    <property type="term" value="F:microtubule binding"/>
    <property type="evidence" value="ECO:0007669"/>
    <property type="project" value="InterPro"/>
</dbReference>
<comment type="subcellular location">
    <subcellularLocation>
        <location evidence="1">Cytoplasm</location>
        <location evidence="1">Cytoskeleton</location>
    </subcellularLocation>
</comment>
<dbReference type="InterPro" id="IPR027329">
    <property type="entry name" value="TPX2_C"/>
</dbReference>